<evidence type="ECO:0000313" key="4">
    <source>
        <dbReference type="Proteomes" id="UP001235939"/>
    </source>
</evidence>
<sequence length="383" mass="41795">MDESIQLSKTFPAHFILAQSNLYNLEHLADLSELPASGARLTILPMKIAGGSGAPVRVVAYLPSASFAVGPSSIRTLPVLLYLNHNLRAEMQGRSLCQHGPDISGIRPSFLAVNMWPLLLALLSCLAVESRRIVDLSHAYDNRTLTGPTLRQFNMTQQENFNGTYWMLDELHMATHSGTHLDAPCHFSRGRWCVADIPLESLMDVPAVVIDVNRGQDGVMLPEDLVKWEAKHGSIPKNSVILLRSGWAKKYPNRKEYYGSDDMKSMNHLRFPGFGIGAAQWLLNHTKIAGLGVDTPSVDPGIFLQTFPVHALLARFNLYNLEHLADLSELPASGARLTILPMKIAGGSGAPVRVVAYLPSASFAVGPSSILLFITMLVLGLTG</sequence>
<keyword evidence="2" id="KW-0472">Membrane</keyword>
<protein>
    <recommendedName>
        <fullName evidence="5">Cyclase</fullName>
    </recommendedName>
</protein>
<accession>A0ABY6K651</accession>
<dbReference type="EMBL" id="CP092865">
    <property type="protein sequence ID" value="UYV64334.1"/>
    <property type="molecule type" value="Genomic_DNA"/>
</dbReference>
<evidence type="ECO:0000313" key="3">
    <source>
        <dbReference type="EMBL" id="UYV64334.1"/>
    </source>
</evidence>
<gene>
    <name evidence="3" type="ORF">LAZ67_3000323</name>
</gene>
<dbReference type="Gene3D" id="3.50.30.50">
    <property type="entry name" value="Putative cyclase"/>
    <property type="match status" value="2"/>
</dbReference>
<organism evidence="3 4">
    <name type="scientific">Cordylochernes scorpioides</name>
    <dbReference type="NCBI Taxonomy" id="51811"/>
    <lineage>
        <taxon>Eukaryota</taxon>
        <taxon>Metazoa</taxon>
        <taxon>Ecdysozoa</taxon>
        <taxon>Arthropoda</taxon>
        <taxon>Chelicerata</taxon>
        <taxon>Arachnida</taxon>
        <taxon>Pseudoscorpiones</taxon>
        <taxon>Cheliferoidea</taxon>
        <taxon>Chernetidae</taxon>
        <taxon>Cordylochernes</taxon>
    </lineage>
</organism>
<keyword evidence="4" id="KW-1185">Reference proteome</keyword>
<evidence type="ECO:0008006" key="5">
    <source>
        <dbReference type="Google" id="ProtNLM"/>
    </source>
</evidence>
<dbReference type="PANTHER" id="PTHR31118:SF12">
    <property type="entry name" value="CYCLASE-LIKE PROTEIN 2"/>
    <property type="match status" value="1"/>
</dbReference>
<evidence type="ECO:0000256" key="1">
    <source>
        <dbReference type="ARBA" id="ARBA00007865"/>
    </source>
</evidence>
<dbReference type="InterPro" id="IPR037175">
    <property type="entry name" value="KFase_sf"/>
</dbReference>
<keyword evidence="2" id="KW-0812">Transmembrane</keyword>
<dbReference type="Pfam" id="PF04199">
    <property type="entry name" value="Cyclase"/>
    <property type="match status" value="1"/>
</dbReference>
<dbReference type="SUPFAM" id="SSF102198">
    <property type="entry name" value="Putative cyclase"/>
    <property type="match status" value="2"/>
</dbReference>
<dbReference type="Proteomes" id="UP001235939">
    <property type="component" value="Chromosome 03"/>
</dbReference>
<proteinExistence type="inferred from homology"/>
<dbReference type="InterPro" id="IPR007325">
    <property type="entry name" value="KFase/CYL"/>
</dbReference>
<feature type="transmembrane region" description="Helical" evidence="2">
    <location>
        <begin position="361"/>
        <end position="381"/>
    </location>
</feature>
<dbReference type="PANTHER" id="PTHR31118">
    <property type="entry name" value="CYCLASE-LIKE PROTEIN 2"/>
    <property type="match status" value="1"/>
</dbReference>
<reference evidence="3 4" key="1">
    <citation type="submission" date="2022-01" db="EMBL/GenBank/DDBJ databases">
        <title>A chromosomal length assembly of Cordylochernes scorpioides.</title>
        <authorList>
            <person name="Zeh D."/>
            <person name="Zeh J."/>
        </authorList>
    </citation>
    <scope>NUCLEOTIDE SEQUENCE [LARGE SCALE GENOMIC DNA]</scope>
    <source>
        <strain evidence="3">IN4F17</strain>
        <tissue evidence="3">Whole Body</tissue>
    </source>
</reference>
<comment type="similarity">
    <text evidence="1">Belongs to the Cyclase 1 superfamily.</text>
</comment>
<keyword evidence="2" id="KW-1133">Transmembrane helix</keyword>
<evidence type="ECO:0000256" key="2">
    <source>
        <dbReference type="SAM" id="Phobius"/>
    </source>
</evidence>
<name>A0ABY6K651_9ARAC</name>